<proteinExistence type="predicted"/>
<keyword evidence="1" id="KW-0106">Calcium</keyword>
<name>A0A0F3IF25_9GAMM</name>
<evidence type="ECO:0000256" key="1">
    <source>
        <dbReference type="ARBA" id="ARBA00022837"/>
    </source>
</evidence>
<evidence type="ECO:0000313" key="3">
    <source>
        <dbReference type="Proteomes" id="UP000033684"/>
    </source>
</evidence>
<reference evidence="2 3" key="2">
    <citation type="journal article" date="2016" name="Microb. Ecol.">
        <title>Genome Characteristics of a Novel Type I Methanotroph (Sn10-6) Isolated from a Flooded Indian Rice Field.</title>
        <authorList>
            <person name="Rahalkar M.C."/>
            <person name="Pandit P.S."/>
            <person name="Dhakephalkar P.K."/>
            <person name="Pore S."/>
            <person name="Arora P."/>
            <person name="Kapse N."/>
        </authorList>
    </citation>
    <scope>NUCLEOTIDE SEQUENCE [LARGE SCALE GENOMIC DNA]</scope>
    <source>
        <strain evidence="2 3">Sn10-6</strain>
    </source>
</reference>
<dbReference type="RefSeq" id="WP_045780483.1">
    <property type="nucleotide sequence ID" value="NZ_LAJX01000254.1"/>
</dbReference>
<accession>A0A0F3IF25</accession>
<evidence type="ECO:0000313" key="2">
    <source>
        <dbReference type="EMBL" id="KJV05282.1"/>
    </source>
</evidence>
<protein>
    <recommendedName>
        <fullName evidence="4">Calcium-binding protein</fullName>
    </recommendedName>
</protein>
<evidence type="ECO:0008006" key="4">
    <source>
        <dbReference type="Google" id="ProtNLM"/>
    </source>
</evidence>
<dbReference type="GO" id="GO:0005509">
    <property type="term" value="F:calcium ion binding"/>
    <property type="evidence" value="ECO:0007669"/>
    <property type="project" value="InterPro"/>
</dbReference>
<dbReference type="PROSITE" id="PS00330">
    <property type="entry name" value="HEMOLYSIN_CALCIUM"/>
    <property type="match status" value="1"/>
</dbReference>
<sequence>EKELGISAGTNQTIFGSDDADAIEGGALIDHLYGGESNDTLTGNGGNDYLEGGLGDDTYIINDGDGVDTILDIDGLGSILYKGEPLSGGLRVAENTWVSADHLTTYTLSGDTLFINENIQIQGFTKGELGIIVT</sequence>
<dbReference type="InterPro" id="IPR011049">
    <property type="entry name" value="Serralysin-like_metalloprot_C"/>
</dbReference>
<organism evidence="2 3">
    <name type="scientific">Methylocucumis oryzae</name>
    <dbReference type="NCBI Taxonomy" id="1632867"/>
    <lineage>
        <taxon>Bacteria</taxon>
        <taxon>Pseudomonadati</taxon>
        <taxon>Pseudomonadota</taxon>
        <taxon>Gammaproteobacteria</taxon>
        <taxon>Methylococcales</taxon>
        <taxon>Methylococcaceae</taxon>
        <taxon>Methylocucumis</taxon>
    </lineage>
</organism>
<reference evidence="3" key="1">
    <citation type="submission" date="2015-03" db="EMBL/GenBank/DDBJ databases">
        <title>Draft genome sequence of a novel methanotroph (Sn10-6) isolated from flooded ricefield rhizosphere in India.</title>
        <authorList>
            <person name="Pandit P.S."/>
            <person name="Pore S.D."/>
            <person name="Arora P."/>
            <person name="Kapse N.G."/>
            <person name="Dhakephalkar P.K."/>
            <person name="Rahalkar M.C."/>
        </authorList>
    </citation>
    <scope>NUCLEOTIDE SEQUENCE [LARGE SCALE GENOMIC DNA]</scope>
    <source>
        <strain evidence="3">Sn10-6</strain>
    </source>
</reference>
<dbReference type="Pfam" id="PF00353">
    <property type="entry name" value="HemolysinCabind"/>
    <property type="match status" value="1"/>
</dbReference>
<comment type="caution">
    <text evidence="2">The sequence shown here is derived from an EMBL/GenBank/DDBJ whole genome shotgun (WGS) entry which is preliminary data.</text>
</comment>
<dbReference type="AlphaFoldDB" id="A0A0F3IF25"/>
<dbReference type="Proteomes" id="UP000033684">
    <property type="component" value="Unassembled WGS sequence"/>
</dbReference>
<dbReference type="EMBL" id="LAJX01000254">
    <property type="protein sequence ID" value="KJV05282.1"/>
    <property type="molecule type" value="Genomic_DNA"/>
</dbReference>
<keyword evidence="3" id="KW-1185">Reference proteome</keyword>
<dbReference type="InterPro" id="IPR001343">
    <property type="entry name" value="Hemolysn_Ca-bd"/>
</dbReference>
<dbReference type="Gene3D" id="2.150.10.10">
    <property type="entry name" value="Serralysin-like metalloprotease, C-terminal"/>
    <property type="match status" value="1"/>
</dbReference>
<dbReference type="PRINTS" id="PR00313">
    <property type="entry name" value="CABNDNGRPT"/>
</dbReference>
<feature type="non-terminal residue" evidence="2">
    <location>
        <position position="1"/>
    </location>
</feature>
<dbReference type="InterPro" id="IPR018511">
    <property type="entry name" value="Hemolysin-typ_Ca-bd_CS"/>
</dbReference>
<dbReference type="SUPFAM" id="SSF51120">
    <property type="entry name" value="beta-Roll"/>
    <property type="match status" value="1"/>
</dbReference>
<gene>
    <name evidence="2" type="ORF">VZ94_19295</name>
</gene>